<protein>
    <submittedName>
        <fullName evidence="3">Uncharacterized protein</fullName>
    </submittedName>
</protein>
<feature type="compositionally biased region" description="Gly residues" evidence="1">
    <location>
        <begin position="32"/>
        <end position="41"/>
    </location>
</feature>
<dbReference type="RefSeq" id="WP_145194084.1">
    <property type="nucleotide sequence ID" value="NZ_CP036434.1"/>
</dbReference>
<sequence precursor="true">MSSLPKSPLLVLSALAFSALALTLATGCSSGGTGDGGGSGDPGAPPLGDSATAGAYLPDDGLIVVEMESGLATGSWAEETSLTGFTGSGYLRWAGANMYSAPGADAFGFDFWIEEPGEYSFRIHNRHDHPDSTLANDLWVRMDEGDWVKAFSWQRGQWTWATNHEFSPSNKPEARYDLTAGNHRIEFSGRSTDFSVDRFHLFDAGVADPMNTSYPESSRAGVSGSPAAPGSAGMIVADASRTSLVSLRAAALTDRAMEPWLSSAVWSIPGASFADGTSARSMNPVVVVQGGAALPVRLELMTEDGTREFRSVLNVDGAAAQLAGEPFIDGTLELHFALHIEDVIEVVGGRGERASLRAIPSANGLRVTLRPTSSGLWSYRGRRSDTGEVVQGQFVVAR</sequence>
<evidence type="ECO:0000256" key="2">
    <source>
        <dbReference type="SAM" id="SignalP"/>
    </source>
</evidence>
<gene>
    <name evidence="3" type="ORF">Poly30_01210</name>
</gene>
<organism evidence="3 4">
    <name type="scientific">Saltatorellus ferox</name>
    <dbReference type="NCBI Taxonomy" id="2528018"/>
    <lineage>
        <taxon>Bacteria</taxon>
        <taxon>Pseudomonadati</taxon>
        <taxon>Planctomycetota</taxon>
        <taxon>Planctomycetia</taxon>
        <taxon>Planctomycetia incertae sedis</taxon>
        <taxon>Saltatorellus</taxon>
    </lineage>
</organism>
<feature type="region of interest" description="Disordered" evidence="1">
    <location>
        <begin position="32"/>
        <end position="51"/>
    </location>
</feature>
<keyword evidence="4" id="KW-1185">Reference proteome</keyword>
<evidence type="ECO:0000313" key="3">
    <source>
        <dbReference type="EMBL" id="QDV04630.1"/>
    </source>
</evidence>
<evidence type="ECO:0000256" key="1">
    <source>
        <dbReference type="SAM" id="MobiDB-lite"/>
    </source>
</evidence>
<accession>A0A518EKM1</accession>
<reference evidence="3 4" key="1">
    <citation type="submission" date="2019-02" db="EMBL/GenBank/DDBJ databases">
        <title>Deep-cultivation of Planctomycetes and their phenomic and genomic characterization uncovers novel biology.</title>
        <authorList>
            <person name="Wiegand S."/>
            <person name="Jogler M."/>
            <person name="Boedeker C."/>
            <person name="Pinto D."/>
            <person name="Vollmers J."/>
            <person name="Rivas-Marin E."/>
            <person name="Kohn T."/>
            <person name="Peeters S.H."/>
            <person name="Heuer A."/>
            <person name="Rast P."/>
            <person name="Oberbeckmann S."/>
            <person name="Bunk B."/>
            <person name="Jeske O."/>
            <person name="Meyerdierks A."/>
            <person name="Storesund J.E."/>
            <person name="Kallscheuer N."/>
            <person name="Luecker S."/>
            <person name="Lage O.M."/>
            <person name="Pohl T."/>
            <person name="Merkel B.J."/>
            <person name="Hornburger P."/>
            <person name="Mueller R.-W."/>
            <person name="Bruemmer F."/>
            <person name="Labrenz M."/>
            <person name="Spormann A.M."/>
            <person name="Op den Camp H."/>
            <person name="Overmann J."/>
            <person name="Amann R."/>
            <person name="Jetten M.S.M."/>
            <person name="Mascher T."/>
            <person name="Medema M.H."/>
            <person name="Devos D.P."/>
            <person name="Kaster A.-K."/>
            <person name="Ovreas L."/>
            <person name="Rohde M."/>
            <person name="Galperin M.Y."/>
            <person name="Jogler C."/>
        </authorList>
    </citation>
    <scope>NUCLEOTIDE SEQUENCE [LARGE SCALE GENOMIC DNA]</scope>
    <source>
        <strain evidence="3 4">Poly30</strain>
    </source>
</reference>
<feature type="signal peptide" evidence="2">
    <location>
        <begin position="1"/>
        <end position="21"/>
    </location>
</feature>
<dbReference type="Proteomes" id="UP000320390">
    <property type="component" value="Chromosome"/>
</dbReference>
<evidence type="ECO:0000313" key="4">
    <source>
        <dbReference type="Proteomes" id="UP000320390"/>
    </source>
</evidence>
<dbReference type="PROSITE" id="PS51257">
    <property type="entry name" value="PROKAR_LIPOPROTEIN"/>
    <property type="match status" value="1"/>
</dbReference>
<dbReference type="AlphaFoldDB" id="A0A518EKM1"/>
<name>A0A518EKM1_9BACT</name>
<feature type="chain" id="PRO_5021927248" evidence="2">
    <location>
        <begin position="22"/>
        <end position="398"/>
    </location>
</feature>
<keyword evidence="2" id="KW-0732">Signal</keyword>
<proteinExistence type="predicted"/>
<dbReference type="OrthoDB" id="246387at2"/>
<dbReference type="EMBL" id="CP036434">
    <property type="protein sequence ID" value="QDV04630.1"/>
    <property type="molecule type" value="Genomic_DNA"/>
</dbReference>
<dbReference type="Gene3D" id="2.60.120.260">
    <property type="entry name" value="Galactose-binding domain-like"/>
    <property type="match status" value="1"/>
</dbReference>